<reference evidence="3" key="1">
    <citation type="journal article" date="2019" name="Int. J. Syst. Evol. Microbiol.">
        <title>The Global Catalogue of Microorganisms (GCM) 10K type strain sequencing project: providing services to taxonomists for standard genome sequencing and annotation.</title>
        <authorList>
            <consortium name="The Broad Institute Genomics Platform"/>
            <consortium name="The Broad Institute Genome Sequencing Center for Infectious Disease"/>
            <person name="Wu L."/>
            <person name="Ma J."/>
        </authorList>
    </citation>
    <scope>NUCLEOTIDE SEQUENCE [LARGE SCALE GENOMIC DNA]</scope>
    <source>
        <strain evidence="3">CGMCC 1.15772</strain>
    </source>
</reference>
<protein>
    <recommendedName>
        <fullName evidence="4">MFS transporter</fullName>
    </recommendedName>
</protein>
<evidence type="ECO:0008006" key="4">
    <source>
        <dbReference type="Google" id="ProtNLM"/>
    </source>
</evidence>
<dbReference type="EMBL" id="JBHSWD010000001">
    <property type="protein sequence ID" value="MFC6590830.1"/>
    <property type="molecule type" value="Genomic_DNA"/>
</dbReference>
<proteinExistence type="predicted"/>
<keyword evidence="1" id="KW-1133">Transmembrane helix</keyword>
<dbReference type="Proteomes" id="UP001596297">
    <property type="component" value="Unassembled WGS sequence"/>
</dbReference>
<dbReference type="PANTHER" id="PTHR23528:SF1">
    <property type="entry name" value="MAJOR FACILITATOR SUPERFAMILY (MFS) PROFILE DOMAIN-CONTAINING PROTEIN"/>
    <property type="match status" value="1"/>
</dbReference>
<evidence type="ECO:0000256" key="1">
    <source>
        <dbReference type="SAM" id="Phobius"/>
    </source>
</evidence>
<dbReference type="PANTHER" id="PTHR23528">
    <property type="match status" value="1"/>
</dbReference>
<keyword evidence="3" id="KW-1185">Reference proteome</keyword>
<evidence type="ECO:0000313" key="2">
    <source>
        <dbReference type="EMBL" id="MFC6590830.1"/>
    </source>
</evidence>
<name>A0ABW1YBI6_9DEIO</name>
<feature type="transmembrane region" description="Helical" evidence="1">
    <location>
        <begin position="78"/>
        <end position="96"/>
    </location>
</feature>
<dbReference type="RefSeq" id="WP_380081837.1">
    <property type="nucleotide sequence ID" value="NZ_JBHSWD010000001.1"/>
</dbReference>
<evidence type="ECO:0000313" key="3">
    <source>
        <dbReference type="Proteomes" id="UP001596297"/>
    </source>
</evidence>
<organism evidence="2 3">
    <name type="scientific">Deinococcus lacus</name>
    <dbReference type="NCBI Taxonomy" id="392561"/>
    <lineage>
        <taxon>Bacteria</taxon>
        <taxon>Thermotogati</taxon>
        <taxon>Deinococcota</taxon>
        <taxon>Deinococci</taxon>
        <taxon>Deinococcales</taxon>
        <taxon>Deinococcaceae</taxon>
        <taxon>Deinococcus</taxon>
    </lineage>
</organism>
<keyword evidence="1" id="KW-0472">Membrane</keyword>
<keyword evidence="1" id="KW-0812">Transmembrane</keyword>
<sequence>MLVASAALTLRGAAHADRAARPTSAAAQPLPWVQLFQLPAFLWVFITRVLFALGQYSVQPFINYYTQDVLREPAESSAPAALLGGIIAASILSALFGGA</sequence>
<dbReference type="InterPro" id="IPR036259">
    <property type="entry name" value="MFS_trans_sf"/>
</dbReference>
<accession>A0ABW1YBI6</accession>
<gene>
    <name evidence="2" type="ORF">ACFP81_01455</name>
</gene>
<comment type="caution">
    <text evidence="2">The sequence shown here is derived from an EMBL/GenBank/DDBJ whole genome shotgun (WGS) entry which is preliminary data.</text>
</comment>
<feature type="transmembrane region" description="Helical" evidence="1">
    <location>
        <begin position="40"/>
        <end position="58"/>
    </location>
</feature>
<dbReference type="SUPFAM" id="SSF103473">
    <property type="entry name" value="MFS general substrate transporter"/>
    <property type="match status" value="1"/>
</dbReference>